<feature type="transmembrane region" description="Helical" evidence="5">
    <location>
        <begin position="51"/>
        <end position="70"/>
    </location>
</feature>
<evidence type="ECO:0000256" key="2">
    <source>
        <dbReference type="ARBA" id="ARBA00022692"/>
    </source>
</evidence>
<keyword evidence="3 5" id="KW-1133">Transmembrane helix</keyword>
<evidence type="ECO:0000256" key="4">
    <source>
        <dbReference type="ARBA" id="ARBA00023136"/>
    </source>
</evidence>
<comment type="subcellular location">
    <subcellularLocation>
        <location evidence="1">Membrane</location>
        <topology evidence="1">Multi-pass membrane protein</topology>
    </subcellularLocation>
</comment>
<evidence type="ECO:0000256" key="5">
    <source>
        <dbReference type="SAM" id="Phobius"/>
    </source>
</evidence>
<keyword evidence="7" id="KW-1185">Reference proteome</keyword>
<evidence type="ECO:0000256" key="3">
    <source>
        <dbReference type="ARBA" id="ARBA00022989"/>
    </source>
</evidence>
<dbReference type="GO" id="GO:0000324">
    <property type="term" value="C:fungal-type vacuole"/>
    <property type="evidence" value="ECO:0007669"/>
    <property type="project" value="TreeGrafter"/>
</dbReference>
<keyword evidence="4 5" id="KW-0472">Membrane</keyword>
<evidence type="ECO:0000256" key="1">
    <source>
        <dbReference type="ARBA" id="ARBA00004141"/>
    </source>
</evidence>
<dbReference type="GO" id="GO:0005886">
    <property type="term" value="C:plasma membrane"/>
    <property type="evidence" value="ECO:0007669"/>
    <property type="project" value="TreeGrafter"/>
</dbReference>
<dbReference type="Proteomes" id="UP000799776">
    <property type="component" value="Unassembled WGS sequence"/>
</dbReference>
<dbReference type="OrthoDB" id="1844152at2759"/>
<evidence type="ECO:0000313" key="7">
    <source>
        <dbReference type="Proteomes" id="UP000799776"/>
    </source>
</evidence>
<keyword evidence="2 5" id="KW-0812">Transmembrane</keyword>
<feature type="transmembrane region" description="Helical" evidence="5">
    <location>
        <begin position="162"/>
        <end position="186"/>
    </location>
</feature>
<feature type="transmembrane region" description="Helical" evidence="5">
    <location>
        <begin position="126"/>
        <end position="150"/>
    </location>
</feature>
<reference evidence="6" key="1">
    <citation type="journal article" date="2020" name="Stud. Mycol.">
        <title>101 Dothideomycetes genomes: a test case for predicting lifestyles and emergence of pathogens.</title>
        <authorList>
            <person name="Haridas S."/>
            <person name="Albert R."/>
            <person name="Binder M."/>
            <person name="Bloem J."/>
            <person name="Labutti K."/>
            <person name="Salamov A."/>
            <person name="Andreopoulos B."/>
            <person name="Baker S."/>
            <person name="Barry K."/>
            <person name="Bills G."/>
            <person name="Bluhm B."/>
            <person name="Cannon C."/>
            <person name="Castanera R."/>
            <person name="Culley D."/>
            <person name="Daum C."/>
            <person name="Ezra D."/>
            <person name="Gonzalez J."/>
            <person name="Henrissat B."/>
            <person name="Kuo A."/>
            <person name="Liang C."/>
            <person name="Lipzen A."/>
            <person name="Lutzoni F."/>
            <person name="Magnuson J."/>
            <person name="Mondo S."/>
            <person name="Nolan M."/>
            <person name="Ohm R."/>
            <person name="Pangilinan J."/>
            <person name="Park H.-J."/>
            <person name="Ramirez L."/>
            <person name="Alfaro M."/>
            <person name="Sun H."/>
            <person name="Tritt A."/>
            <person name="Yoshinaga Y."/>
            <person name="Zwiers L.-H."/>
            <person name="Turgeon B."/>
            <person name="Goodwin S."/>
            <person name="Spatafora J."/>
            <person name="Crous P."/>
            <person name="Grigoriev I."/>
        </authorList>
    </citation>
    <scope>NUCLEOTIDE SEQUENCE</scope>
    <source>
        <strain evidence="6">CBS 121410</strain>
    </source>
</reference>
<feature type="transmembrane region" description="Helical" evidence="5">
    <location>
        <begin position="238"/>
        <end position="256"/>
    </location>
</feature>
<accession>A0A9P4HQ47</accession>
<organism evidence="6 7">
    <name type="scientific">Saccharata proteae CBS 121410</name>
    <dbReference type="NCBI Taxonomy" id="1314787"/>
    <lineage>
        <taxon>Eukaryota</taxon>
        <taxon>Fungi</taxon>
        <taxon>Dikarya</taxon>
        <taxon>Ascomycota</taxon>
        <taxon>Pezizomycotina</taxon>
        <taxon>Dothideomycetes</taxon>
        <taxon>Dothideomycetes incertae sedis</taxon>
        <taxon>Botryosphaeriales</taxon>
        <taxon>Saccharataceae</taxon>
        <taxon>Saccharata</taxon>
    </lineage>
</organism>
<feature type="transmembrane region" description="Helical" evidence="5">
    <location>
        <begin position="82"/>
        <end position="106"/>
    </location>
</feature>
<evidence type="ECO:0000313" key="6">
    <source>
        <dbReference type="EMBL" id="KAF2084892.1"/>
    </source>
</evidence>
<feature type="transmembrane region" description="Helical" evidence="5">
    <location>
        <begin position="20"/>
        <end position="39"/>
    </location>
</feature>
<sequence length="277" mass="30100">MNNYRKGCTAYMPQVQTSYGYVPHLSAGIVFVVLFSLTMSGHIVQAGRKRVWTSYCCTIGALVELMGWAGRTWSSQCPYNDSAFLMQITTLIIAPTFFSAAAYVILGSLIKMVGRSSSILSPTMYLAIFCSCDGVSLIVQAVGGALASIAQHKGTSTATGTHIMVAGILFQMASMTVFVFFLCDFLRRVNIKSLPKGAKIVLPAMVFSVVTIYIRSIYRTIELLQGWRGFLITHEKYFIALDAAMMVLASGVYNILDPAFLLPSLKDKGAGGSRDGD</sequence>
<dbReference type="PANTHER" id="PTHR31465">
    <property type="entry name" value="PROTEIN RTA1-RELATED"/>
    <property type="match status" value="1"/>
</dbReference>
<dbReference type="Pfam" id="PF04479">
    <property type="entry name" value="RTA1"/>
    <property type="match status" value="1"/>
</dbReference>
<proteinExistence type="predicted"/>
<comment type="caution">
    <text evidence="6">The sequence shown here is derived from an EMBL/GenBank/DDBJ whole genome shotgun (WGS) entry which is preliminary data.</text>
</comment>
<dbReference type="EMBL" id="ML978736">
    <property type="protein sequence ID" value="KAF2084892.1"/>
    <property type="molecule type" value="Genomic_DNA"/>
</dbReference>
<dbReference type="InterPro" id="IPR007568">
    <property type="entry name" value="RTA1"/>
</dbReference>
<dbReference type="PANTHER" id="PTHR31465:SF11">
    <property type="entry name" value="DOMAIN PROTEIN, PUTATIVE (AFU_ORTHOLOGUE AFUA_3G10770)-RELATED"/>
    <property type="match status" value="1"/>
</dbReference>
<name>A0A9P4HQ47_9PEZI</name>
<protein>
    <submittedName>
        <fullName evidence="6">RTA1-domain-containing protein</fullName>
    </submittedName>
</protein>
<gene>
    <name evidence="6" type="ORF">K490DRAFT_75540</name>
</gene>
<dbReference type="AlphaFoldDB" id="A0A9P4HQ47"/>